<proteinExistence type="predicted"/>
<organism evidence="2 3">
    <name type="scientific">Monoraphidium neglectum</name>
    <dbReference type="NCBI Taxonomy" id="145388"/>
    <lineage>
        <taxon>Eukaryota</taxon>
        <taxon>Viridiplantae</taxon>
        <taxon>Chlorophyta</taxon>
        <taxon>core chlorophytes</taxon>
        <taxon>Chlorophyceae</taxon>
        <taxon>CS clade</taxon>
        <taxon>Sphaeropleales</taxon>
        <taxon>Selenastraceae</taxon>
        <taxon>Monoraphidium</taxon>
    </lineage>
</organism>
<keyword evidence="3" id="KW-1185">Reference proteome</keyword>
<dbReference type="KEGG" id="mng:MNEG_14581"/>
<name>A0A0D2LUT2_9CHLO</name>
<evidence type="ECO:0000313" key="3">
    <source>
        <dbReference type="Proteomes" id="UP000054498"/>
    </source>
</evidence>
<accession>A0A0D2LUT2</accession>
<feature type="region of interest" description="Disordered" evidence="1">
    <location>
        <begin position="296"/>
        <end position="334"/>
    </location>
</feature>
<evidence type="ECO:0000313" key="2">
    <source>
        <dbReference type="EMBL" id="KIY93381.1"/>
    </source>
</evidence>
<sequence>MAWFLPRFGQVLEDPESAWSDWQSEYTAVVSGFDQLSGADCMVEAFPSVGLAVVSAPDPLHYYAIFSHTIGSDVVLTVYDDRRYEVECKYTQTVVVASRPVFPRLDMAPLAAALNALETDMPQHVAWSCSRFTDSGPLLRLNALGETLTKAQRYGHPTDRPFYSSSIPPTKLAAVVRSFLAFGLSAAPPPRRGGFEWSELHEINAHIPWESWSRAISEQNGSGHLEANVFESERALARRRQSGGLACGSRTPPAGSAASHSRTGPFAAAAPAQGGGEKGVGGGFAGGAVELGQRAAARRPAAASPLPPVPSGAPWPQAPSEAGRSQAAGPGPLGRVLSAGALSAGSGGGGGAARPGPAVANASLRAQGPAFVLPHSSSRPALALPAGGAAPPMSQPSTLLSEAEVASIAAGGLAVSTSGDA</sequence>
<reference evidence="2 3" key="1">
    <citation type="journal article" date="2013" name="BMC Genomics">
        <title>Reconstruction of the lipid metabolism for the microalga Monoraphidium neglectum from its genome sequence reveals characteristics suitable for biofuel production.</title>
        <authorList>
            <person name="Bogen C."/>
            <person name="Al-Dilaimi A."/>
            <person name="Albersmeier A."/>
            <person name="Wichmann J."/>
            <person name="Grundmann M."/>
            <person name="Rupp O."/>
            <person name="Lauersen K.J."/>
            <person name="Blifernez-Klassen O."/>
            <person name="Kalinowski J."/>
            <person name="Goesmann A."/>
            <person name="Mussgnug J.H."/>
            <person name="Kruse O."/>
        </authorList>
    </citation>
    <scope>NUCLEOTIDE SEQUENCE [LARGE SCALE GENOMIC DNA]</scope>
    <source>
        <strain evidence="2 3">SAG 48.87</strain>
    </source>
</reference>
<feature type="region of interest" description="Disordered" evidence="1">
    <location>
        <begin position="241"/>
        <end position="281"/>
    </location>
</feature>
<feature type="compositionally biased region" description="Low complexity" evidence="1">
    <location>
        <begin position="380"/>
        <end position="392"/>
    </location>
</feature>
<dbReference type="Pfam" id="PF20392">
    <property type="entry name" value="DUF6687"/>
    <property type="match status" value="1"/>
</dbReference>
<dbReference type="AlphaFoldDB" id="A0A0D2LUT2"/>
<feature type="compositionally biased region" description="Pro residues" evidence="1">
    <location>
        <begin position="305"/>
        <end position="317"/>
    </location>
</feature>
<evidence type="ECO:0000256" key="1">
    <source>
        <dbReference type="SAM" id="MobiDB-lite"/>
    </source>
</evidence>
<dbReference type="OrthoDB" id="531999at2759"/>
<protein>
    <submittedName>
        <fullName evidence="2">Uncharacterized protein</fullName>
    </submittedName>
</protein>
<dbReference type="GeneID" id="25732158"/>
<feature type="region of interest" description="Disordered" evidence="1">
    <location>
        <begin position="372"/>
        <end position="398"/>
    </location>
</feature>
<gene>
    <name evidence="2" type="ORF">MNEG_14581</name>
</gene>
<dbReference type="InterPro" id="IPR046509">
    <property type="entry name" value="DUF6687"/>
</dbReference>
<dbReference type="RefSeq" id="XP_013892401.1">
    <property type="nucleotide sequence ID" value="XM_014036947.1"/>
</dbReference>
<dbReference type="Proteomes" id="UP000054498">
    <property type="component" value="Unassembled WGS sequence"/>
</dbReference>
<dbReference type="EMBL" id="KK104816">
    <property type="protein sequence ID" value="KIY93381.1"/>
    <property type="molecule type" value="Genomic_DNA"/>
</dbReference>